<sequence length="586" mass="62414">MPDRQLEDMTMIIADVTKFGAVGDGKTDSTKAINECLDWTKSMGLHTVWIPNGVYLIDGTLNGDPGFPFRNGGINVPSNISILMDAETVIKIKPNSSWGYSAFYIGGESNVKITGGAIIGDRDEHTYTASPRPTHEWGFGICVEGASNVLIENVRIADFTGDGIIISAGGQGYKSSERVTVRNCEISRSRRNNISMTGCDGVLIEGCSIVDAGTGNGTSPRFGIDIEGYSEGAVIYEKPVNIIIRNNTFKGNVNSAVTNFNGASVRIEGNQTDGTISYGYGTGTIISGNIIENNPEVSGQNTGISGQGANTSGSTREAVIKGNLISGFSTGIDIRGENVFVSGNKIINFENAGISVYQATNVFIEGNDIKNGVPEKKMSIGLSMTQSVNITFSNNNIANVILAVRSEADDAHIKQNVITRFSRGIWISQGSAVIDGNFISPASFQIVPESYSISVTNQASAVIQNNSISGFTNFPIYCSTEKQTKLIRNTIEDSPLVVTIYITNGTHEIVGNTITLMRASRPAVILYLTQSSGTAIMNNTIRSRSADGITAIQTNTSRQSMILGNTIAKGTIQSHQTDVVSGNVIV</sequence>
<dbReference type="SUPFAM" id="SSF51126">
    <property type="entry name" value="Pectin lyase-like"/>
    <property type="match status" value="2"/>
</dbReference>
<feature type="domain" description="Rhamnogalacturonase A/B/Epimerase-like pectate lyase" evidence="1">
    <location>
        <begin position="15"/>
        <end position="211"/>
    </location>
</feature>
<dbReference type="EMBL" id="CP021920">
    <property type="protein sequence ID" value="ASB91064.1"/>
    <property type="molecule type" value="Genomic_DNA"/>
</dbReference>
<dbReference type="InterPro" id="IPR011050">
    <property type="entry name" value="Pectin_lyase_fold/virulence"/>
</dbReference>
<evidence type="ECO:0000313" key="3">
    <source>
        <dbReference type="EMBL" id="ASB91064.1"/>
    </source>
</evidence>
<dbReference type="InterPro" id="IPR039448">
    <property type="entry name" value="Beta_helix"/>
</dbReference>
<dbReference type="InterPro" id="IPR024535">
    <property type="entry name" value="RHGA/B-epi-like_pectate_lyase"/>
</dbReference>
<proteinExistence type="predicted"/>
<gene>
    <name evidence="3" type="ORF">S101395_04576</name>
</gene>
<dbReference type="Pfam" id="PF12708">
    <property type="entry name" value="Pect-lyase_RHGA_epim"/>
    <property type="match status" value="1"/>
</dbReference>
<organism evidence="3 4">
    <name type="scientific">Bacillus sonorensis</name>
    <dbReference type="NCBI Taxonomy" id="119858"/>
    <lineage>
        <taxon>Bacteria</taxon>
        <taxon>Bacillati</taxon>
        <taxon>Bacillota</taxon>
        <taxon>Bacilli</taxon>
        <taxon>Bacillales</taxon>
        <taxon>Bacillaceae</taxon>
        <taxon>Bacillus</taxon>
    </lineage>
</organism>
<dbReference type="Pfam" id="PF13229">
    <property type="entry name" value="Beta_helix"/>
    <property type="match status" value="1"/>
</dbReference>
<dbReference type="Gene3D" id="2.160.20.10">
    <property type="entry name" value="Single-stranded right-handed beta-helix, Pectin lyase-like"/>
    <property type="match status" value="2"/>
</dbReference>
<protein>
    <submittedName>
        <fullName evidence="3">SPBc2 prophage-derived uncharacterized protein YorA</fullName>
    </submittedName>
</protein>
<evidence type="ECO:0000259" key="2">
    <source>
        <dbReference type="Pfam" id="PF13229"/>
    </source>
</evidence>
<dbReference type="InterPro" id="IPR006626">
    <property type="entry name" value="PbH1"/>
</dbReference>
<evidence type="ECO:0000313" key="4">
    <source>
        <dbReference type="Proteomes" id="UP000196877"/>
    </source>
</evidence>
<dbReference type="SMART" id="SM00710">
    <property type="entry name" value="PbH1"/>
    <property type="match status" value="13"/>
</dbReference>
<name>A0ABM6LNR9_9BACI</name>
<dbReference type="InterPro" id="IPR012334">
    <property type="entry name" value="Pectin_lyas_fold"/>
</dbReference>
<evidence type="ECO:0000259" key="1">
    <source>
        <dbReference type="Pfam" id="PF12708"/>
    </source>
</evidence>
<dbReference type="Proteomes" id="UP000196877">
    <property type="component" value="Chromosome"/>
</dbReference>
<feature type="domain" description="Right handed beta helix" evidence="2">
    <location>
        <begin position="281"/>
        <end position="438"/>
    </location>
</feature>
<reference evidence="3 4" key="1">
    <citation type="submission" date="2017-06" db="EMBL/GenBank/DDBJ databases">
        <title>Genome sequence of Bacillus sonorensis strain SRCM101395.</title>
        <authorList>
            <person name="Cho S.H."/>
        </authorList>
    </citation>
    <scope>NUCLEOTIDE SEQUENCE [LARGE SCALE GENOMIC DNA]</scope>
    <source>
        <strain evidence="3 4">SRCM101395</strain>
    </source>
</reference>
<keyword evidence="4" id="KW-1185">Reference proteome</keyword>
<accession>A0ABM6LNR9</accession>